<name>A0A443S152_9ACAR</name>
<dbReference type="Pfam" id="PF02171">
    <property type="entry name" value="Piwi"/>
    <property type="match status" value="1"/>
</dbReference>
<dbReference type="InterPro" id="IPR032474">
    <property type="entry name" value="Argonaute_N"/>
</dbReference>
<dbReference type="Pfam" id="PF16486">
    <property type="entry name" value="ArgoN"/>
    <property type="match status" value="1"/>
</dbReference>
<comment type="caution">
    <text evidence="4">The sequence shown here is derived from an EMBL/GenBank/DDBJ whole genome shotgun (WGS) entry which is preliminary data.</text>
</comment>
<reference evidence="4 5" key="1">
    <citation type="journal article" date="2018" name="Gigascience">
        <title>Genomes of trombidid mites reveal novel predicted allergens and laterally-transferred genes associated with secondary metabolism.</title>
        <authorList>
            <person name="Dong X."/>
            <person name="Chaisiri K."/>
            <person name="Xia D."/>
            <person name="Armstrong S.D."/>
            <person name="Fang Y."/>
            <person name="Donnelly M.J."/>
            <person name="Kadowaki T."/>
            <person name="McGarry J.W."/>
            <person name="Darby A.C."/>
            <person name="Makepeace B.L."/>
        </authorList>
    </citation>
    <scope>NUCLEOTIDE SEQUENCE [LARGE SCALE GENOMIC DNA]</scope>
    <source>
        <strain evidence="4">UoL-UT</strain>
    </source>
</reference>
<dbReference type="InterPro" id="IPR014811">
    <property type="entry name" value="ArgoL1"/>
</dbReference>
<dbReference type="EMBL" id="NCKV01013224">
    <property type="protein sequence ID" value="RWS21201.1"/>
    <property type="molecule type" value="Genomic_DNA"/>
</dbReference>
<dbReference type="SUPFAM" id="SSF53098">
    <property type="entry name" value="Ribonuclease H-like"/>
    <property type="match status" value="1"/>
</dbReference>
<organism evidence="4 5">
    <name type="scientific">Leptotrombidium deliense</name>
    <dbReference type="NCBI Taxonomy" id="299467"/>
    <lineage>
        <taxon>Eukaryota</taxon>
        <taxon>Metazoa</taxon>
        <taxon>Ecdysozoa</taxon>
        <taxon>Arthropoda</taxon>
        <taxon>Chelicerata</taxon>
        <taxon>Arachnida</taxon>
        <taxon>Acari</taxon>
        <taxon>Acariformes</taxon>
        <taxon>Trombidiformes</taxon>
        <taxon>Prostigmata</taxon>
        <taxon>Anystina</taxon>
        <taxon>Parasitengona</taxon>
        <taxon>Trombiculoidea</taxon>
        <taxon>Trombiculidae</taxon>
        <taxon>Leptotrombidium</taxon>
    </lineage>
</organism>
<keyword evidence="5" id="KW-1185">Reference proteome</keyword>
<feature type="domain" description="PAZ" evidence="2">
    <location>
        <begin position="197"/>
        <end position="310"/>
    </location>
</feature>
<feature type="non-terminal residue" evidence="4">
    <location>
        <position position="619"/>
    </location>
</feature>
<dbReference type="AlphaFoldDB" id="A0A443S152"/>
<dbReference type="InterPro" id="IPR003100">
    <property type="entry name" value="PAZ_dom"/>
</dbReference>
<accession>A0A443S152</accession>
<dbReference type="SMART" id="SM01163">
    <property type="entry name" value="DUF1785"/>
    <property type="match status" value="1"/>
</dbReference>
<evidence type="ECO:0000313" key="4">
    <source>
        <dbReference type="EMBL" id="RWS21201.1"/>
    </source>
</evidence>
<evidence type="ECO:0000259" key="2">
    <source>
        <dbReference type="PROSITE" id="PS50821"/>
    </source>
</evidence>
<dbReference type="Gene3D" id="3.40.50.2300">
    <property type="match status" value="1"/>
</dbReference>
<dbReference type="PROSITE" id="PS50821">
    <property type="entry name" value="PAZ"/>
    <property type="match status" value="1"/>
</dbReference>
<dbReference type="Gene3D" id="2.170.260.10">
    <property type="entry name" value="paz domain"/>
    <property type="match status" value="1"/>
</dbReference>
<dbReference type="Proteomes" id="UP000288716">
    <property type="component" value="Unassembled WGS sequence"/>
</dbReference>
<dbReference type="GO" id="GO:0003723">
    <property type="term" value="F:RNA binding"/>
    <property type="evidence" value="ECO:0007669"/>
    <property type="project" value="InterPro"/>
</dbReference>
<protein>
    <submittedName>
        <fullName evidence="4">Protein argonaute-2-like protein</fullName>
    </submittedName>
</protein>
<dbReference type="GO" id="GO:0034587">
    <property type="term" value="P:piRNA processing"/>
    <property type="evidence" value="ECO:0007669"/>
    <property type="project" value="UniProtKB-ARBA"/>
</dbReference>
<dbReference type="STRING" id="299467.A0A443S152"/>
<dbReference type="PANTHER" id="PTHR22891">
    <property type="entry name" value="EUKARYOTIC TRANSLATION INITIATION FACTOR 2C"/>
    <property type="match status" value="1"/>
</dbReference>
<feature type="region of interest" description="Disordered" evidence="1">
    <location>
        <begin position="1"/>
        <end position="30"/>
    </location>
</feature>
<dbReference type="InterPro" id="IPR036085">
    <property type="entry name" value="PAZ_dom_sf"/>
</dbReference>
<dbReference type="PROSITE" id="PS50822">
    <property type="entry name" value="PIWI"/>
    <property type="match status" value="1"/>
</dbReference>
<dbReference type="VEuPathDB" id="VectorBase:LDEU010839"/>
<dbReference type="OrthoDB" id="6500565at2759"/>
<gene>
    <name evidence="4" type="ORF">B4U80_05537</name>
</gene>
<proteinExistence type="predicted"/>
<evidence type="ECO:0000259" key="3">
    <source>
        <dbReference type="PROSITE" id="PS50822"/>
    </source>
</evidence>
<evidence type="ECO:0000256" key="1">
    <source>
        <dbReference type="SAM" id="MobiDB-lite"/>
    </source>
</evidence>
<dbReference type="InterPro" id="IPR036397">
    <property type="entry name" value="RNaseH_sf"/>
</dbReference>
<evidence type="ECO:0000313" key="5">
    <source>
        <dbReference type="Proteomes" id="UP000288716"/>
    </source>
</evidence>
<dbReference type="Gene3D" id="3.30.420.10">
    <property type="entry name" value="Ribonuclease H-like superfamily/Ribonuclease H"/>
    <property type="match status" value="1"/>
</dbReference>
<dbReference type="Pfam" id="PF02170">
    <property type="entry name" value="PAZ"/>
    <property type="match status" value="1"/>
</dbReference>
<dbReference type="SUPFAM" id="SSF101690">
    <property type="entry name" value="PAZ domain"/>
    <property type="match status" value="1"/>
</dbReference>
<dbReference type="InterPro" id="IPR012337">
    <property type="entry name" value="RNaseH-like_sf"/>
</dbReference>
<feature type="domain" description="Piwi" evidence="3">
    <location>
        <begin position="487"/>
        <end position="587"/>
    </location>
</feature>
<sequence>MFEVQDSMAACDDTSGGATPGPKRRSRKMDKRFNGRIIEKMVEENRGKDQLFNGVAFVYDFEKNLYTNKQLNSSNEIIRVEVKTKEFEQQREVVYMVTMQHVTKIELNPNSHVLSLPAVQFVDIALRYGPSRDRIPVGNEIFFRSPEKRVSLYTKNKEVAFGFYQSARNSEAGLMLNVDRATTLFHIGDPLLAVFEKCIRNVKQMPRIDTKLIRDMTKDLHGTRMRLVHLPHFIIRVNQFTELAACEIKFPLADKAKDGKVISKRNVDVAEYYKEKYNSKGLEFPNFPCVVTGDKNNPKYYPIELCELLADQYVTKLLPPALQRKMSQETTKEKPNGRFFGIIDSLGTIMTDGKRFMTEFGFSVNRNLVKLSGRVIPSPNLKYGDEVVFKDTSQGEWVMQIPEPKKFFDGVVITKWIIAELSIEDEWLPKSFVDEFQRKLMKTAKKMGVTMSAPLSGEWNRHDFVDIENLKAKIFQTVLKEVPDLQLILFIIPDVDGCYYGTKKLADLDFGIATQCCNKKQGDKMLQVSYVSNLMLKINAKMNGVNWILDVNWNKNKKIMFVGVDVTHPSPGNNESVSIASVVGSYDNTFARYDTVLSVQEETRCETVDLHSSIEKLLQ</sequence>
<dbReference type="InterPro" id="IPR003165">
    <property type="entry name" value="Piwi"/>
</dbReference>
<dbReference type="Pfam" id="PF08699">
    <property type="entry name" value="ArgoL1"/>
    <property type="match status" value="1"/>
</dbReference>
<dbReference type="CDD" id="cd02846">
    <property type="entry name" value="PAZ_argonaute_like"/>
    <property type="match status" value="1"/>
</dbReference>